<keyword evidence="5 16" id="KW-0963">Cytoplasm</keyword>
<dbReference type="InterPro" id="IPR006094">
    <property type="entry name" value="Oxid_FAD_bind_N"/>
</dbReference>
<evidence type="ECO:0000313" key="19">
    <source>
        <dbReference type="Proteomes" id="UP000177025"/>
    </source>
</evidence>
<evidence type="ECO:0000256" key="3">
    <source>
        <dbReference type="ARBA" id="ARBA00004496"/>
    </source>
</evidence>
<dbReference type="InterPro" id="IPR036635">
    <property type="entry name" value="MurB_C_sf"/>
</dbReference>
<evidence type="ECO:0000256" key="14">
    <source>
        <dbReference type="ARBA" id="ARBA00023316"/>
    </source>
</evidence>
<dbReference type="GO" id="GO:0008762">
    <property type="term" value="F:UDP-N-acetylmuramate dehydrogenase activity"/>
    <property type="evidence" value="ECO:0007669"/>
    <property type="project" value="UniProtKB-UniRule"/>
</dbReference>
<dbReference type="Proteomes" id="UP000177025">
    <property type="component" value="Unassembled WGS sequence"/>
</dbReference>
<dbReference type="EC" id="1.3.1.98" evidence="16"/>
<dbReference type="AlphaFoldDB" id="A0A1F4U8J9"/>
<evidence type="ECO:0000256" key="9">
    <source>
        <dbReference type="ARBA" id="ARBA00022857"/>
    </source>
</evidence>
<comment type="similarity">
    <text evidence="16">Belongs to the MurB family.</text>
</comment>
<keyword evidence="12 16" id="KW-0560">Oxidoreductase</keyword>
<dbReference type="InterPro" id="IPR036318">
    <property type="entry name" value="FAD-bd_PCMH-like_sf"/>
</dbReference>
<keyword evidence="13 16" id="KW-0131">Cell cycle</keyword>
<keyword evidence="10 16" id="KW-0133">Cell shape</keyword>
<evidence type="ECO:0000259" key="17">
    <source>
        <dbReference type="PROSITE" id="PS51387"/>
    </source>
</evidence>
<evidence type="ECO:0000256" key="2">
    <source>
        <dbReference type="ARBA" id="ARBA00003921"/>
    </source>
</evidence>
<keyword evidence="6 16" id="KW-0132">Cell division</keyword>
<gene>
    <name evidence="16" type="primary">murB</name>
    <name evidence="18" type="ORF">A2Y85_00735</name>
</gene>
<proteinExistence type="inferred from homology"/>
<dbReference type="Gene3D" id="3.90.78.10">
    <property type="entry name" value="UDP-N-acetylenolpyruvoylglucosamine reductase, C-terminal domain"/>
    <property type="match status" value="1"/>
</dbReference>
<evidence type="ECO:0000256" key="1">
    <source>
        <dbReference type="ARBA" id="ARBA00001974"/>
    </source>
</evidence>
<keyword evidence="8 16" id="KW-0274">FAD</keyword>
<evidence type="ECO:0000256" key="8">
    <source>
        <dbReference type="ARBA" id="ARBA00022827"/>
    </source>
</evidence>
<reference evidence="18 19" key="1">
    <citation type="journal article" date="2016" name="Nat. Commun.">
        <title>Thousands of microbial genomes shed light on interconnected biogeochemical processes in an aquifer system.</title>
        <authorList>
            <person name="Anantharaman K."/>
            <person name="Brown C.T."/>
            <person name="Hug L.A."/>
            <person name="Sharon I."/>
            <person name="Castelle C.J."/>
            <person name="Probst A.J."/>
            <person name="Thomas B.C."/>
            <person name="Singh A."/>
            <person name="Wilkins M.J."/>
            <person name="Karaoz U."/>
            <person name="Brodie E.L."/>
            <person name="Williams K.H."/>
            <person name="Hubbard S.S."/>
            <person name="Banfield J.F."/>
        </authorList>
    </citation>
    <scope>NUCLEOTIDE SEQUENCE [LARGE SCALE GENOMIC DNA]</scope>
</reference>
<dbReference type="InterPro" id="IPR003170">
    <property type="entry name" value="MurB"/>
</dbReference>
<dbReference type="SUPFAM" id="SSF56194">
    <property type="entry name" value="Uridine diphospho-N-Acetylenolpyruvylglucosamine reductase, MurB, C-terminal domain"/>
    <property type="match status" value="1"/>
</dbReference>
<comment type="cofactor">
    <cofactor evidence="1 16">
        <name>FAD</name>
        <dbReference type="ChEBI" id="CHEBI:57692"/>
    </cofactor>
</comment>
<evidence type="ECO:0000256" key="7">
    <source>
        <dbReference type="ARBA" id="ARBA00022630"/>
    </source>
</evidence>
<keyword evidence="11 16" id="KW-0573">Peptidoglycan synthesis</keyword>
<evidence type="ECO:0000256" key="10">
    <source>
        <dbReference type="ARBA" id="ARBA00022960"/>
    </source>
</evidence>
<dbReference type="GO" id="GO:0071949">
    <property type="term" value="F:FAD binding"/>
    <property type="evidence" value="ECO:0007669"/>
    <property type="project" value="InterPro"/>
</dbReference>
<organism evidence="18 19">
    <name type="scientific">candidate division WOR-3 bacterium RBG_13_43_14</name>
    <dbReference type="NCBI Taxonomy" id="1802590"/>
    <lineage>
        <taxon>Bacteria</taxon>
        <taxon>Bacteria division WOR-3</taxon>
    </lineage>
</organism>
<evidence type="ECO:0000256" key="4">
    <source>
        <dbReference type="ARBA" id="ARBA00004752"/>
    </source>
</evidence>
<dbReference type="NCBIfam" id="NF010480">
    <property type="entry name" value="PRK13905.1"/>
    <property type="match status" value="1"/>
</dbReference>
<dbReference type="PROSITE" id="PS51387">
    <property type="entry name" value="FAD_PCMH"/>
    <property type="match status" value="1"/>
</dbReference>
<dbReference type="GO" id="GO:0009252">
    <property type="term" value="P:peptidoglycan biosynthetic process"/>
    <property type="evidence" value="ECO:0007669"/>
    <property type="project" value="UniProtKB-UniRule"/>
</dbReference>
<dbReference type="InterPro" id="IPR016167">
    <property type="entry name" value="FAD-bd_PCMH_sub1"/>
</dbReference>
<feature type="domain" description="FAD-binding PCMH-type" evidence="17">
    <location>
        <begin position="25"/>
        <end position="205"/>
    </location>
</feature>
<evidence type="ECO:0000256" key="12">
    <source>
        <dbReference type="ARBA" id="ARBA00023002"/>
    </source>
</evidence>
<keyword evidence="7 16" id="KW-0285">Flavoprotein</keyword>
<dbReference type="Pfam" id="PF01565">
    <property type="entry name" value="FAD_binding_4"/>
    <property type="match status" value="1"/>
</dbReference>
<dbReference type="GO" id="GO:0071555">
    <property type="term" value="P:cell wall organization"/>
    <property type="evidence" value="ECO:0007669"/>
    <property type="project" value="UniProtKB-KW"/>
</dbReference>
<feature type="active site" evidence="16">
    <location>
        <position position="288"/>
    </location>
</feature>
<dbReference type="GO" id="GO:0051301">
    <property type="term" value="P:cell division"/>
    <property type="evidence" value="ECO:0007669"/>
    <property type="project" value="UniProtKB-KW"/>
</dbReference>
<evidence type="ECO:0000256" key="11">
    <source>
        <dbReference type="ARBA" id="ARBA00022984"/>
    </source>
</evidence>
<comment type="catalytic activity">
    <reaction evidence="15 16">
        <text>UDP-N-acetyl-alpha-D-muramate + NADP(+) = UDP-N-acetyl-3-O-(1-carboxyvinyl)-alpha-D-glucosamine + NADPH + H(+)</text>
        <dbReference type="Rhea" id="RHEA:12248"/>
        <dbReference type="ChEBI" id="CHEBI:15378"/>
        <dbReference type="ChEBI" id="CHEBI:57783"/>
        <dbReference type="ChEBI" id="CHEBI:58349"/>
        <dbReference type="ChEBI" id="CHEBI:68483"/>
        <dbReference type="ChEBI" id="CHEBI:70757"/>
        <dbReference type="EC" id="1.3.1.98"/>
    </reaction>
</comment>
<evidence type="ECO:0000313" key="18">
    <source>
        <dbReference type="EMBL" id="OGC41274.1"/>
    </source>
</evidence>
<evidence type="ECO:0000256" key="16">
    <source>
        <dbReference type="HAMAP-Rule" id="MF_00037"/>
    </source>
</evidence>
<dbReference type="SUPFAM" id="SSF56176">
    <property type="entry name" value="FAD-binding/transporter-associated domain-like"/>
    <property type="match status" value="1"/>
</dbReference>
<protein>
    <recommendedName>
        <fullName evidence="16">UDP-N-acetylenolpyruvoylglucosamine reductase</fullName>
        <ecNumber evidence="16">1.3.1.98</ecNumber>
    </recommendedName>
    <alternativeName>
        <fullName evidence="16">UDP-N-acetylmuramate dehydrogenase</fullName>
    </alternativeName>
</protein>
<feature type="active site" evidence="16">
    <location>
        <position position="170"/>
    </location>
</feature>
<dbReference type="EMBL" id="MEUM01000114">
    <property type="protein sequence ID" value="OGC41274.1"/>
    <property type="molecule type" value="Genomic_DNA"/>
</dbReference>
<sequence>MKVLSRIKGIDYYHDEPMARHTSFRIGGKARYYLKVHSYQALKSAVKWLKASRIRFFVIGAGTNILVNDHGFNGAVIQLTGTFTKIKQDGDHFICGSALRINKMIEKGVLLGYGGAEFLAGIPGTIGGGIKGNAGAFGCSFADIVDSVSVLTPDNKIRILIRKQIGFRYRGSRIPDTNIILSARLYLKRKARGLIKKEVIRVIAYRRDRQPQEWSAGSFFKNPAGNPAGQLIDECGFKGSCVGDAQVSKKHANFIINRGCATANDVMKLAAIIKSGVFKKTGIKLQMEVRILK</sequence>
<comment type="caution">
    <text evidence="18">The sequence shown here is derived from an EMBL/GenBank/DDBJ whole genome shotgun (WGS) entry which is preliminary data.</text>
</comment>
<dbReference type="Pfam" id="PF02873">
    <property type="entry name" value="MurB_C"/>
    <property type="match status" value="1"/>
</dbReference>
<dbReference type="HAMAP" id="MF_00037">
    <property type="entry name" value="MurB"/>
    <property type="match status" value="1"/>
</dbReference>
<evidence type="ECO:0000256" key="5">
    <source>
        <dbReference type="ARBA" id="ARBA00022490"/>
    </source>
</evidence>
<accession>A0A1F4U8J9</accession>
<name>A0A1F4U8J9_UNCW3</name>
<dbReference type="PANTHER" id="PTHR21071">
    <property type="entry name" value="UDP-N-ACETYLENOLPYRUVOYLGLUCOSAMINE REDUCTASE"/>
    <property type="match status" value="1"/>
</dbReference>
<keyword evidence="9 16" id="KW-0521">NADP</keyword>
<dbReference type="NCBIfam" id="TIGR00179">
    <property type="entry name" value="murB"/>
    <property type="match status" value="1"/>
</dbReference>
<dbReference type="GO" id="GO:0008360">
    <property type="term" value="P:regulation of cell shape"/>
    <property type="evidence" value="ECO:0007669"/>
    <property type="project" value="UniProtKB-KW"/>
</dbReference>
<evidence type="ECO:0000256" key="6">
    <source>
        <dbReference type="ARBA" id="ARBA00022618"/>
    </source>
</evidence>
<dbReference type="InterPro" id="IPR011601">
    <property type="entry name" value="MurB_C"/>
</dbReference>
<evidence type="ECO:0000256" key="15">
    <source>
        <dbReference type="ARBA" id="ARBA00048914"/>
    </source>
</evidence>
<dbReference type="UniPathway" id="UPA00219"/>
<feature type="active site" description="Proton donor" evidence="16">
    <location>
        <position position="218"/>
    </location>
</feature>
<dbReference type="PANTHER" id="PTHR21071:SF4">
    <property type="entry name" value="UDP-N-ACETYLENOLPYRUVOYLGLUCOSAMINE REDUCTASE"/>
    <property type="match status" value="1"/>
</dbReference>
<dbReference type="Gene3D" id="3.30.43.10">
    <property type="entry name" value="Uridine Diphospho-n-acetylenolpyruvylglucosamine Reductase, domain 2"/>
    <property type="match status" value="1"/>
</dbReference>
<dbReference type="Gene3D" id="3.30.465.10">
    <property type="match status" value="1"/>
</dbReference>
<dbReference type="InterPro" id="IPR016169">
    <property type="entry name" value="FAD-bd_PCMH_sub2"/>
</dbReference>
<dbReference type="InterPro" id="IPR016166">
    <property type="entry name" value="FAD-bd_PCMH"/>
</dbReference>
<keyword evidence="14 16" id="KW-0961">Cell wall biogenesis/degradation</keyword>
<dbReference type="GO" id="GO:0005829">
    <property type="term" value="C:cytosol"/>
    <property type="evidence" value="ECO:0007669"/>
    <property type="project" value="TreeGrafter"/>
</dbReference>
<comment type="function">
    <text evidence="2 16">Cell wall formation.</text>
</comment>
<comment type="pathway">
    <text evidence="4 16">Cell wall biogenesis; peptidoglycan biosynthesis.</text>
</comment>
<evidence type="ECO:0000256" key="13">
    <source>
        <dbReference type="ARBA" id="ARBA00023306"/>
    </source>
</evidence>
<comment type="subcellular location">
    <subcellularLocation>
        <location evidence="3 16">Cytoplasm</location>
    </subcellularLocation>
</comment>